<dbReference type="InterPro" id="IPR027417">
    <property type="entry name" value="P-loop_NTPase"/>
</dbReference>
<comment type="similarity">
    <text evidence="1">Belongs to the EutP/PduV family.</text>
</comment>
<gene>
    <name evidence="2" type="primary">pduV_1</name>
    <name evidence="2" type="ORF">SPSIL_047200</name>
</gene>
<dbReference type="SUPFAM" id="SSF52540">
    <property type="entry name" value="P-loop containing nucleoside triphosphate hydrolases"/>
    <property type="match status" value="1"/>
</dbReference>
<reference evidence="2" key="1">
    <citation type="submission" date="2024-05" db="EMBL/GenBank/DDBJ databases">
        <title>Isolation and characterization of Sporomusa carbonis sp. nov., a carboxydotrophic hydrogenogen in the genus of Sporomusa isolated from a charcoal burning pile.</title>
        <authorList>
            <person name="Boeer T."/>
            <person name="Rosenbaum F."/>
            <person name="Eysell L."/>
            <person name="Mueller V."/>
            <person name="Daniel R."/>
            <person name="Poehlein A."/>
        </authorList>
    </citation>
    <scope>NUCLEOTIDE SEQUENCE [LARGE SCALE GENOMIC DNA]</scope>
    <source>
        <strain evidence="2">DSM 10669</strain>
    </source>
</reference>
<dbReference type="PIRSF" id="PIRSF036409">
    <property type="entry name" value="EutP_PduV"/>
    <property type="match status" value="1"/>
</dbReference>
<proteinExistence type="inferred from homology"/>
<dbReference type="PANTHER" id="PTHR40453">
    <property type="entry name" value="PROTEIN YOEF"/>
    <property type="match status" value="1"/>
</dbReference>
<evidence type="ECO:0000256" key="1">
    <source>
        <dbReference type="PIRNR" id="PIRNR036409"/>
    </source>
</evidence>
<protein>
    <submittedName>
        <fullName evidence="2">Propanediol utilization protein PduV</fullName>
    </submittedName>
</protein>
<dbReference type="EMBL" id="CP155573">
    <property type="protein sequence ID" value="XFO68497.1"/>
    <property type="molecule type" value="Genomic_DNA"/>
</dbReference>
<evidence type="ECO:0000313" key="3">
    <source>
        <dbReference type="Proteomes" id="UP000216752"/>
    </source>
</evidence>
<name>A0ABZ3IS38_9FIRM</name>
<accession>A0ABZ3IS38</accession>
<dbReference type="Gene3D" id="3.40.50.300">
    <property type="entry name" value="P-loop containing nucleotide triphosphate hydrolases"/>
    <property type="match status" value="1"/>
</dbReference>
<dbReference type="InterPro" id="IPR012381">
    <property type="entry name" value="EutP_PduV"/>
</dbReference>
<evidence type="ECO:0000313" key="2">
    <source>
        <dbReference type="EMBL" id="XFO68497.1"/>
    </source>
</evidence>
<dbReference type="Proteomes" id="UP000216752">
    <property type="component" value="Chromosome"/>
</dbReference>
<keyword evidence="3" id="KW-1185">Reference proteome</keyword>
<sequence length="143" mass="15351">MIMLVGPVGAGKTSLINAINNDCNKAEKTSSICFTNGAIDTPGEYAQMPRFYSALAVTATEATLVLMVQDATDCRITLPPGFTAMFPRPVVGVVTKIDAPGADQEKAKNRLLQAGIKEPFFCVSAYTRTGLAELTEYLTRKEV</sequence>
<dbReference type="Pfam" id="PF10662">
    <property type="entry name" value="PduV-EutP"/>
    <property type="match status" value="1"/>
</dbReference>
<dbReference type="PANTHER" id="PTHR40453:SF1">
    <property type="entry name" value="PROTEIN YOEF"/>
    <property type="match status" value="1"/>
</dbReference>
<organism evidence="2 3">
    <name type="scientific">Sporomusa silvacetica DSM 10669</name>
    <dbReference type="NCBI Taxonomy" id="1123289"/>
    <lineage>
        <taxon>Bacteria</taxon>
        <taxon>Bacillati</taxon>
        <taxon>Bacillota</taxon>
        <taxon>Negativicutes</taxon>
        <taxon>Selenomonadales</taxon>
        <taxon>Sporomusaceae</taxon>
        <taxon>Sporomusa</taxon>
    </lineage>
</organism>
<keyword evidence="1" id="KW-0547">Nucleotide-binding</keyword>
<dbReference type="RefSeq" id="WP_094606886.1">
    <property type="nucleotide sequence ID" value="NZ_CP155573.1"/>
</dbReference>